<dbReference type="PANTHER" id="PTHR38033:SF1">
    <property type="entry name" value="DOTU FAMILY TYPE IV_VI SECRETION SYSTEM PROTEIN"/>
    <property type="match status" value="1"/>
</dbReference>
<dbReference type="PANTHER" id="PTHR38033">
    <property type="entry name" value="MEMBRANE PROTEIN-RELATED"/>
    <property type="match status" value="1"/>
</dbReference>
<comment type="caution">
    <text evidence="3">The sequence shown here is derived from an EMBL/GenBank/DDBJ whole genome shotgun (WGS) entry which is preliminary data.</text>
</comment>
<dbReference type="RefSeq" id="WP_052041301.1">
    <property type="nucleotide sequence ID" value="NZ_ARXV01000001.1"/>
</dbReference>
<proteinExistence type="predicted"/>
<dbReference type="eggNOG" id="COG3455">
    <property type="taxonomic scope" value="Bacteria"/>
</dbReference>
<organism evidence="3 4">
    <name type="scientific">Alcanivorax nanhaiticus</name>
    <dbReference type="NCBI Taxonomy" id="1177154"/>
    <lineage>
        <taxon>Bacteria</taxon>
        <taxon>Pseudomonadati</taxon>
        <taxon>Pseudomonadota</taxon>
        <taxon>Gammaproteobacteria</taxon>
        <taxon>Oceanospirillales</taxon>
        <taxon>Alcanivoracaceae</taxon>
        <taxon>Alcanivorax</taxon>
    </lineage>
</organism>
<evidence type="ECO:0000313" key="4">
    <source>
        <dbReference type="Proteomes" id="UP000029444"/>
    </source>
</evidence>
<dbReference type="Gene3D" id="1.25.40.590">
    <property type="entry name" value="Type IV / VI secretion system, DotU"/>
    <property type="match status" value="1"/>
</dbReference>
<dbReference type="STRING" id="1177154.Y5S_00259"/>
<dbReference type="NCBIfam" id="NF038228">
    <property type="entry name" value="IcmH_DotU_IVB"/>
    <property type="match status" value="1"/>
</dbReference>
<dbReference type="AlphaFoldDB" id="A0A095SPX3"/>
<keyword evidence="1" id="KW-1133">Transmembrane helix</keyword>
<protein>
    <recommendedName>
        <fullName evidence="2">Type IV / VI secretion system DotU domain-containing protein</fullName>
    </recommendedName>
</protein>
<evidence type="ECO:0000259" key="2">
    <source>
        <dbReference type="Pfam" id="PF09850"/>
    </source>
</evidence>
<feature type="transmembrane region" description="Helical" evidence="1">
    <location>
        <begin position="190"/>
        <end position="210"/>
    </location>
</feature>
<evidence type="ECO:0000256" key="1">
    <source>
        <dbReference type="SAM" id="Phobius"/>
    </source>
</evidence>
<dbReference type="OrthoDB" id="345640at2"/>
<feature type="domain" description="Type IV / VI secretion system DotU" evidence="2">
    <location>
        <begin position="13"/>
        <end position="211"/>
    </location>
</feature>
<keyword evidence="4" id="KW-1185">Reference proteome</keyword>
<dbReference type="InterPro" id="IPR038522">
    <property type="entry name" value="T4/T6SS_DotU_sf"/>
</dbReference>
<sequence>MSSDTDIHPNTNPLLEITAHLFDRVMPLRAGGSDAPDDLHEKIMEGFDTFERLAFEKQIAAADVQHAKFALAAFIDEAVMASSWPKRMEWMSDPLQLKLFGEHLGGEVFFVRLGELRQRGEQNRDLLELYYVCLQLGFEGVYKLRGLEKLMALQVDLRSQIDGFHGVPDPRLAPNGAAKEHVLSRVGRELPYWVIATVTLAIIFFSYTGYTAFSMHSARNAAQSIADESQSLRAAASVSSDSLGGQF</sequence>
<dbReference type="Proteomes" id="UP000029444">
    <property type="component" value="Unassembled WGS sequence"/>
</dbReference>
<dbReference type="EMBL" id="ARXV01000001">
    <property type="protein sequence ID" value="KGD66592.1"/>
    <property type="molecule type" value="Genomic_DNA"/>
</dbReference>
<dbReference type="NCBIfam" id="TIGR03349">
    <property type="entry name" value="IV_VI_DotU"/>
    <property type="match status" value="1"/>
</dbReference>
<accession>A0A095SPX3</accession>
<reference evidence="3 4" key="1">
    <citation type="submission" date="2012-09" db="EMBL/GenBank/DDBJ databases">
        <title>Genome Sequence of alkane-degrading Bacterium Alcanivorax sp. 19-m-6.</title>
        <authorList>
            <person name="Lai Q."/>
            <person name="Shao Z."/>
        </authorList>
    </citation>
    <scope>NUCLEOTIDE SEQUENCE [LARGE SCALE GENOMIC DNA]</scope>
    <source>
        <strain evidence="3 4">19-m-6</strain>
    </source>
</reference>
<gene>
    <name evidence="3" type="ORF">Y5S_00259</name>
</gene>
<keyword evidence="1" id="KW-0812">Transmembrane</keyword>
<dbReference type="Pfam" id="PF09850">
    <property type="entry name" value="DotU"/>
    <property type="match status" value="1"/>
</dbReference>
<dbReference type="InterPro" id="IPR017732">
    <property type="entry name" value="T4/T6SS_DotU"/>
</dbReference>
<dbReference type="PATRIC" id="fig|1177154.3.peg.260"/>
<evidence type="ECO:0000313" key="3">
    <source>
        <dbReference type="EMBL" id="KGD66592.1"/>
    </source>
</evidence>
<name>A0A095SPX3_9GAMM</name>
<keyword evidence="1" id="KW-0472">Membrane</keyword>